<name>A0ABU3PF77_9BURK</name>
<reference evidence="1" key="1">
    <citation type="submission" date="2023-09" db="EMBL/GenBank/DDBJ databases">
        <title>Paucibacter sp. APW11 Genome sequencing and assembly.</title>
        <authorList>
            <person name="Kim I."/>
        </authorList>
    </citation>
    <scope>NUCLEOTIDE SEQUENCE</scope>
    <source>
        <strain evidence="1">APW11</strain>
    </source>
</reference>
<sequence>MIDTAPLFSCQQIDLIRVDATGACHLHSVGRHWPSSSLRVRRECLIVNLIGPGNQIGGAVVAFHSNSTIHRDVAGDQVYAAQASAIETRGANRQLPTAHTETGEAVGPTALAGDQGGTISVDEATTIASNAIGVRNHHIGRRTKHLNAP</sequence>
<protein>
    <submittedName>
        <fullName evidence="1">Uncharacterized protein</fullName>
    </submittedName>
</protein>
<organism evidence="1 2">
    <name type="scientific">Roseateles aquae</name>
    <dbReference type="NCBI Taxonomy" id="3077235"/>
    <lineage>
        <taxon>Bacteria</taxon>
        <taxon>Pseudomonadati</taxon>
        <taxon>Pseudomonadota</taxon>
        <taxon>Betaproteobacteria</taxon>
        <taxon>Burkholderiales</taxon>
        <taxon>Sphaerotilaceae</taxon>
        <taxon>Roseateles</taxon>
    </lineage>
</organism>
<dbReference type="EMBL" id="JAVXZY010000006">
    <property type="protein sequence ID" value="MDT9000571.1"/>
    <property type="molecule type" value="Genomic_DNA"/>
</dbReference>
<proteinExistence type="predicted"/>
<keyword evidence="2" id="KW-1185">Reference proteome</keyword>
<gene>
    <name evidence="1" type="ORF">RQP53_14955</name>
</gene>
<evidence type="ECO:0000313" key="1">
    <source>
        <dbReference type="EMBL" id="MDT9000571.1"/>
    </source>
</evidence>
<dbReference type="Proteomes" id="UP001246372">
    <property type="component" value="Unassembled WGS sequence"/>
</dbReference>
<accession>A0ABU3PF77</accession>
<comment type="caution">
    <text evidence="1">The sequence shown here is derived from an EMBL/GenBank/DDBJ whole genome shotgun (WGS) entry which is preliminary data.</text>
</comment>
<evidence type="ECO:0000313" key="2">
    <source>
        <dbReference type="Proteomes" id="UP001246372"/>
    </source>
</evidence>